<keyword evidence="3" id="KW-0808">Transferase</keyword>
<dbReference type="Pfam" id="PF00535">
    <property type="entry name" value="Glycos_transf_2"/>
    <property type="match status" value="2"/>
</dbReference>
<proteinExistence type="inferred from homology"/>
<evidence type="ECO:0000313" key="5">
    <source>
        <dbReference type="EMBL" id="GGH59186.1"/>
    </source>
</evidence>
<feature type="domain" description="Glycosyltransferase 2-like" evidence="4">
    <location>
        <begin position="2"/>
        <end position="130"/>
    </location>
</feature>
<gene>
    <name evidence="5" type="ORF">GCM10007359_06150</name>
</gene>
<protein>
    <recommendedName>
        <fullName evidence="4">Glycosyltransferase 2-like domain-containing protein</fullName>
    </recommendedName>
</protein>
<evidence type="ECO:0000256" key="2">
    <source>
        <dbReference type="ARBA" id="ARBA00022676"/>
    </source>
</evidence>
<evidence type="ECO:0000313" key="6">
    <source>
        <dbReference type="Proteomes" id="UP000600171"/>
    </source>
</evidence>
<dbReference type="Proteomes" id="UP000600171">
    <property type="component" value="Unassembled WGS sequence"/>
</dbReference>
<accession>A0A917MR77</accession>
<organism evidence="5 6">
    <name type="scientific">Rothia aerolata</name>
    <dbReference type="NCBI Taxonomy" id="1812262"/>
    <lineage>
        <taxon>Bacteria</taxon>
        <taxon>Bacillati</taxon>
        <taxon>Actinomycetota</taxon>
        <taxon>Actinomycetes</taxon>
        <taxon>Micrococcales</taxon>
        <taxon>Micrococcaceae</taxon>
        <taxon>Rothia</taxon>
    </lineage>
</organism>
<evidence type="ECO:0000256" key="3">
    <source>
        <dbReference type="ARBA" id="ARBA00022679"/>
    </source>
</evidence>
<evidence type="ECO:0000256" key="1">
    <source>
        <dbReference type="ARBA" id="ARBA00006739"/>
    </source>
</evidence>
<dbReference type="InterPro" id="IPR001173">
    <property type="entry name" value="Glyco_trans_2-like"/>
</dbReference>
<dbReference type="InterPro" id="IPR029044">
    <property type="entry name" value="Nucleotide-diphossugar_trans"/>
</dbReference>
<evidence type="ECO:0000259" key="4">
    <source>
        <dbReference type="Pfam" id="PF00535"/>
    </source>
</evidence>
<keyword evidence="6" id="KW-1185">Reference proteome</keyword>
<feature type="domain" description="Glycosyltransferase 2-like" evidence="4">
    <location>
        <begin position="319"/>
        <end position="482"/>
    </location>
</feature>
<dbReference type="Gene3D" id="3.90.550.10">
    <property type="entry name" value="Spore Coat Polysaccharide Biosynthesis Protein SpsA, Chain A"/>
    <property type="match status" value="2"/>
</dbReference>
<comment type="caution">
    <text evidence="5">The sequence shown here is derived from an EMBL/GenBank/DDBJ whole genome shotgun (WGS) entry which is preliminary data.</text>
</comment>
<dbReference type="PANTHER" id="PTHR43685:SF5">
    <property type="entry name" value="GLYCOSYLTRANSFERASE EPSE-RELATED"/>
    <property type="match status" value="1"/>
</dbReference>
<dbReference type="InterPro" id="IPR050834">
    <property type="entry name" value="Glycosyltransf_2"/>
</dbReference>
<dbReference type="CDD" id="cd04185">
    <property type="entry name" value="GT_2_like_b"/>
    <property type="match status" value="1"/>
</dbReference>
<name>A0A917MR77_9MICC</name>
<keyword evidence="2" id="KW-0328">Glycosyltransferase</keyword>
<dbReference type="AlphaFoldDB" id="A0A917MR77"/>
<dbReference type="SUPFAM" id="SSF53448">
    <property type="entry name" value="Nucleotide-diphospho-sugar transferases"/>
    <property type="match status" value="2"/>
</dbReference>
<comment type="similarity">
    <text evidence="1">Belongs to the glycosyltransferase 2 family.</text>
</comment>
<dbReference type="EMBL" id="BMDC01000001">
    <property type="protein sequence ID" value="GGH59186.1"/>
    <property type="molecule type" value="Genomic_DNA"/>
</dbReference>
<sequence length="597" mass="66596">MVVTYNRMDLLPKTLAGLAAGRLRPDQVVIINNASTDGTADYLESLNYEIPLDIVHLSKNMGGAGGFTVGIDRALCRHRADLVWVMDDDTEPTESTLAESVRAWKDYSASTGQRPAFVASRVLWTDGKDHPMNTPRTMFGASTRLHRRAAAVGARPIRSASFVSVMMDAAVMRRVGLPIADFFIWNDDFEYTTRLGHHRRAISANESVAYHHTKQRENTDANPGPRFYNDVRNKLWLFCRRRTLTPLEKFLYGGSTARLWISTLLRTEYKKTYAGYLARGIRDALVPFRPNDEVLAGVYELEFPRIAEGIQPLSDSRFSVLMSTYAGDTPEYLEQALASNLVEQKLTPDEMVLVKDGPLPAALETVIGRWAQKSQAGEVPPLKIVELAANTGLANALNEGLAHCSFELVTRADADDISLPERFATQIPQMEGSRTAVLGASMWEMSADGARVDCQRRAKVGADEIFRTLPRRNPIFHPTVVFRKSAVLAVGGYEETPGAEDYWLWIRLARLGFILENCEQALVKYRTGAGVYARRGGFDSFKKDLVVQQTLYTAGATGKLQLAQNLAVRLVYRMAPQNMRQLAFRQLIGKAKKKREG</sequence>
<reference evidence="5 6" key="1">
    <citation type="journal article" date="2014" name="Int. J. Syst. Evol. Microbiol.">
        <title>Complete genome sequence of Corynebacterium casei LMG S-19264T (=DSM 44701T), isolated from a smear-ripened cheese.</title>
        <authorList>
            <consortium name="US DOE Joint Genome Institute (JGI-PGF)"/>
            <person name="Walter F."/>
            <person name="Albersmeier A."/>
            <person name="Kalinowski J."/>
            <person name="Ruckert C."/>
        </authorList>
    </citation>
    <scope>NUCLEOTIDE SEQUENCE [LARGE SCALE GENOMIC DNA]</scope>
    <source>
        <strain evidence="5 6">CCM 8669</strain>
    </source>
</reference>
<dbReference type="PANTHER" id="PTHR43685">
    <property type="entry name" value="GLYCOSYLTRANSFERASE"/>
    <property type="match status" value="1"/>
</dbReference>
<dbReference type="GO" id="GO:0016757">
    <property type="term" value="F:glycosyltransferase activity"/>
    <property type="evidence" value="ECO:0007669"/>
    <property type="project" value="UniProtKB-KW"/>
</dbReference>